<comment type="catalytic activity">
    <reaction evidence="1">
        <text>O-phospho-L-seryl-[protein] + H2O = L-seryl-[protein] + phosphate</text>
        <dbReference type="Rhea" id="RHEA:20629"/>
        <dbReference type="Rhea" id="RHEA-COMP:9863"/>
        <dbReference type="Rhea" id="RHEA-COMP:11604"/>
        <dbReference type="ChEBI" id="CHEBI:15377"/>
        <dbReference type="ChEBI" id="CHEBI:29999"/>
        <dbReference type="ChEBI" id="CHEBI:43474"/>
        <dbReference type="ChEBI" id="CHEBI:83421"/>
        <dbReference type="EC" id="3.1.3.16"/>
    </reaction>
</comment>
<dbReference type="PANTHER" id="PTHR12320:SF81">
    <property type="entry name" value="PROTEIN PHOSPHATASE 2C 23-RELATED"/>
    <property type="match status" value="1"/>
</dbReference>
<dbReference type="SUPFAM" id="SSF81606">
    <property type="entry name" value="PP2C-like"/>
    <property type="match status" value="1"/>
</dbReference>
<keyword evidence="4" id="KW-1185">Reference proteome</keyword>
<proteinExistence type="inferred from homology"/>
<keyword evidence="1" id="KW-0378">Hydrolase</keyword>
<keyword evidence="1" id="KW-0460">Magnesium</keyword>
<reference evidence="3 4" key="1">
    <citation type="submission" date="2019-12" db="EMBL/GenBank/DDBJ databases">
        <authorList>
            <person name="Scholz U."/>
            <person name="Mascher M."/>
            <person name="Fiebig A."/>
        </authorList>
    </citation>
    <scope>NUCLEOTIDE SEQUENCE</scope>
</reference>
<dbReference type="GO" id="GO:0046872">
    <property type="term" value="F:metal ion binding"/>
    <property type="evidence" value="ECO:0007669"/>
    <property type="project" value="UniProtKB-UniRule"/>
</dbReference>
<keyword evidence="1" id="KW-0464">Manganese</keyword>
<dbReference type="PANTHER" id="PTHR12320">
    <property type="entry name" value="PROTEIN PHOSPHATASE 2C"/>
    <property type="match status" value="1"/>
</dbReference>
<evidence type="ECO:0000313" key="3">
    <source>
        <dbReference type="EMBL" id="CAA2617603.1"/>
    </source>
</evidence>
<dbReference type="GO" id="GO:0004722">
    <property type="term" value="F:protein serine/threonine phosphatase activity"/>
    <property type="evidence" value="ECO:0007669"/>
    <property type="project" value="UniProtKB-EC"/>
</dbReference>
<organism evidence="3">
    <name type="scientific">Spirodela intermedia</name>
    <name type="common">Intermediate duckweed</name>
    <dbReference type="NCBI Taxonomy" id="51605"/>
    <lineage>
        <taxon>Eukaryota</taxon>
        <taxon>Viridiplantae</taxon>
        <taxon>Streptophyta</taxon>
        <taxon>Embryophyta</taxon>
        <taxon>Tracheophyta</taxon>
        <taxon>Spermatophyta</taxon>
        <taxon>Magnoliopsida</taxon>
        <taxon>Liliopsida</taxon>
        <taxon>Araceae</taxon>
        <taxon>Lemnoideae</taxon>
        <taxon>Spirodela</taxon>
    </lineage>
</organism>
<accession>A0A7I8IIX1</accession>
<dbReference type="InterPro" id="IPR036457">
    <property type="entry name" value="PPM-type-like_dom_sf"/>
</dbReference>
<gene>
    <name evidence="3" type="ORF">SI7747_03003767</name>
</gene>
<keyword evidence="1" id="KW-0904">Protein phosphatase</keyword>
<feature type="region of interest" description="Disordered" evidence="2">
    <location>
        <begin position="1"/>
        <end position="25"/>
    </location>
</feature>
<dbReference type="EMBL" id="LR743590">
    <property type="protein sequence ID" value="CAA2617603.1"/>
    <property type="molecule type" value="Genomic_DNA"/>
</dbReference>
<dbReference type="EC" id="3.1.3.16" evidence="1"/>
<name>A0A7I8IIX1_SPIIN</name>
<dbReference type="Gene3D" id="3.60.40.10">
    <property type="entry name" value="PPM-type phosphatase domain"/>
    <property type="match status" value="1"/>
</dbReference>
<comment type="catalytic activity">
    <reaction evidence="1">
        <text>O-phospho-L-threonyl-[protein] + H2O = L-threonyl-[protein] + phosphate</text>
        <dbReference type="Rhea" id="RHEA:47004"/>
        <dbReference type="Rhea" id="RHEA-COMP:11060"/>
        <dbReference type="Rhea" id="RHEA-COMP:11605"/>
        <dbReference type="ChEBI" id="CHEBI:15377"/>
        <dbReference type="ChEBI" id="CHEBI:30013"/>
        <dbReference type="ChEBI" id="CHEBI:43474"/>
        <dbReference type="ChEBI" id="CHEBI:61977"/>
        <dbReference type="EC" id="3.1.3.16"/>
    </reaction>
</comment>
<dbReference type="InterPro" id="IPR039123">
    <property type="entry name" value="PPTC7"/>
</dbReference>
<evidence type="ECO:0000256" key="2">
    <source>
        <dbReference type="SAM" id="MobiDB-lite"/>
    </source>
</evidence>
<sequence>MGRSVPSRTRHHINPRGSPATLSEDPIILPPVSSSSRHLLLVSLPLLSLCLSLCPRQNQEPAPVEIRGNGHPLPFSAPRPFKRHYLPSGFWTPNAFGVADGIGSWSRRGIDAGEIRRLSYSGAIGTLLQETLKTALAGTTARGRRRRASSAMSFTVQLALGDVVVAATDGLFDKEIVALVTKERAERLLRTASDIAHALEAAPVAAFSGSKDTPFAAACRAEGLPWTGGEPDDVTVVVLTVRTSKNALATFCSPNVHHHRS</sequence>
<dbReference type="AlphaFoldDB" id="A0A7I8IIX1"/>
<evidence type="ECO:0000313" key="4">
    <source>
        <dbReference type="Proteomes" id="UP001189122"/>
    </source>
</evidence>
<evidence type="ECO:0000256" key="1">
    <source>
        <dbReference type="RuleBase" id="RU366020"/>
    </source>
</evidence>
<comment type="similarity">
    <text evidence="1">Belongs to the PP2C family.</text>
</comment>
<comment type="cofactor">
    <cofactor evidence="1">
        <name>Mg(2+)</name>
        <dbReference type="ChEBI" id="CHEBI:18420"/>
    </cofactor>
</comment>
<keyword evidence="1" id="KW-0479">Metal-binding</keyword>
<dbReference type="EMBL" id="CACRZD030000003">
    <property type="protein sequence ID" value="CAA6657299.1"/>
    <property type="molecule type" value="Genomic_DNA"/>
</dbReference>
<protein>
    <recommendedName>
        <fullName evidence="1">Protein phosphatase</fullName>
        <ecNumber evidence="1">3.1.3.16</ecNumber>
    </recommendedName>
</protein>
<comment type="cofactor">
    <cofactor evidence="1">
        <name>Mn(2+)</name>
        <dbReference type="ChEBI" id="CHEBI:29035"/>
    </cofactor>
</comment>
<dbReference type="Proteomes" id="UP001189122">
    <property type="component" value="Unassembled WGS sequence"/>
</dbReference>